<dbReference type="AlphaFoldDB" id="A0AAD0HLQ3"/>
<dbReference type="PANTHER" id="PTHR11022">
    <property type="entry name" value="PEPTIDOGLYCAN RECOGNITION PROTEIN"/>
    <property type="match status" value="1"/>
</dbReference>
<dbReference type="InterPro" id="IPR036366">
    <property type="entry name" value="PGBDSf"/>
</dbReference>
<dbReference type="GO" id="GO:0008270">
    <property type="term" value="F:zinc ion binding"/>
    <property type="evidence" value="ECO:0007669"/>
    <property type="project" value="InterPro"/>
</dbReference>
<evidence type="ECO:0000256" key="1">
    <source>
        <dbReference type="ARBA" id="ARBA00007553"/>
    </source>
</evidence>
<dbReference type="InterPro" id="IPR002502">
    <property type="entry name" value="Amidase_domain"/>
</dbReference>
<dbReference type="InterPro" id="IPR015510">
    <property type="entry name" value="PGRP"/>
</dbReference>
<comment type="similarity">
    <text evidence="1">Belongs to the N-acetylmuramoyl-L-alanine amidase 2 family.</text>
</comment>
<evidence type="ECO:0000256" key="4">
    <source>
        <dbReference type="SAM" id="MobiDB-lite"/>
    </source>
</evidence>
<dbReference type="SMART" id="SM00644">
    <property type="entry name" value="Ami_2"/>
    <property type="match status" value="1"/>
</dbReference>
<dbReference type="InterPro" id="IPR036505">
    <property type="entry name" value="Amidase/PGRP_sf"/>
</dbReference>
<dbReference type="Gene3D" id="1.10.101.10">
    <property type="entry name" value="PGBD-like superfamily/PGBD"/>
    <property type="match status" value="1"/>
</dbReference>
<feature type="compositionally biased region" description="Low complexity" evidence="4">
    <location>
        <begin position="184"/>
        <end position="195"/>
    </location>
</feature>
<evidence type="ECO:0000256" key="2">
    <source>
        <dbReference type="ARBA" id="ARBA00030881"/>
    </source>
</evidence>
<dbReference type="SUPFAM" id="SSF47090">
    <property type="entry name" value="PGBD-like"/>
    <property type="match status" value="1"/>
</dbReference>
<dbReference type="Pfam" id="PF01471">
    <property type="entry name" value="PG_binding_1"/>
    <property type="match status" value="1"/>
</dbReference>
<evidence type="ECO:0000259" key="5">
    <source>
        <dbReference type="SMART" id="SM00644"/>
    </source>
</evidence>
<organism evidence="7 8">
    <name type="scientific">Bacillus pumilus</name>
    <name type="common">Bacillus mesentericus</name>
    <dbReference type="NCBI Taxonomy" id="1408"/>
    <lineage>
        <taxon>Bacteria</taxon>
        <taxon>Bacillati</taxon>
        <taxon>Bacillota</taxon>
        <taxon>Bacilli</taxon>
        <taxon>Bacillales</taxon>
        <taxon>Bacillaceae</taxon>
        <taxon>Bacillus</taxon>
    </lineage>
</organism>
<dbReference type="InterPro" id="IPR036365">
    <property type="entry name" value="PGBD-like_sf"/>
</dbReference>
<dbReference type="SUPFAM" id="SSF55846">
    <property type="entry name" value="N-acetylmuramoyl-L-alanine amidase-like"/>
    <property type="match status" value="1"/>
</dbReference>
<protein>
    <recommendedName>
        <fullName evidence="3">Autolysin</fullName>
    </recommendedName>
    <alternativeName>
        <fullName evidence="2">Cell wall hydrolase</fullName>
    </alternativeName>
</protein>
<feature type="region of interest" description="Disordered" evidence="4">
    <location>
        <begin position="177"/>
        <end position="197"/>
    </location>
</feature>
<dbReference type="CDD" id="cd06583">
    <property type="entry name" value="PGRP"/>
    <property type="match status" value="1"/>
</dbReference>
<accession>A0AAD0HLQ3</accession>
<feature type="domain" description="Peptidoglycan recognition protein family" evidence="6">
    <location>
        <begin position="29"/>
        <end position="154"/>
    </location>
</feature>
<dbReference type="GO" id="GO:0009253">
    <property type="term" value="P:peptidoglycan catabolic process"/>
    <property type="evidence" value="ECO:0007669"/>
    <property type="project" value="InterPro"/>
</dbReference>
<dbReference type="PANTHER" id="PTHR11022:SF41">
    <property type="entry name" value="PEPTIDOGLYCAN-RECOGNITION PROTEIN LC-RELATED"/>
    <property type="match status" value="1"/>
</dbReference>
<evidence type="ECO:0000313" key="7">
    <source>
        <dbReference type="EMBL" id="AVM23283.1"/>
    </source>
</evidence>
<gene>
    <name evidence="7" type="ORF">C5695_05355</name>
</gene>
<dbReference type="EMBL" id="CP027116">
    <property type="protein sequence ID" value="AVM23283.1"/>
    <property type="molecule type" value="Genomic_DNA"/>
</dbReference>
<feature type="domain" description="N-acetylmuramoyl-L-alanine amidase" evidence="5">
    <location>
        <begin position="26"/>
        <end position="163"/>
    </location>
</feature>
<proteinExistence type="inferred from homology"/>
<name>A0AAD0HLQ3_BACPU</name>
<evidence type="ECO:0000259" key="6">
    <source>
        <dbReference type="SMART" id="SM00701"/>
    </source>
</evidence>
<reference evidence="7 8" key="1">
    <citation type="submission" date="2018-02" db="EMBL/GenBank/DDBJ databases">
        <title>The complete genome of two Bacillus pumilus strains from Cuatro Cienegas, Coahuila, Mexico.</title>
        <authorList>
            <person name="Zarza E."/>
            <person name="Alcaraz L.D."/>
            <person name="Aguilar-Salinas B."/>
            <person name="Islas A."/>
            <person name="Olmedo-Alvarez G."/>
        </authorList>
    </citation>
    <scope>NUCLEOTIDE SEQUENCE [LARGE SCALE GENOMIC DNA]</scope>
    <source>
        <strain evidence="7 8">145</strain>
    </source>
</reference>
<evidence type="ECO:0000256" key="3">
    <source>
        <dbReference type="ARBA" id="ARBA00032390"/>
    </source>
</evidence>
<dbReference type="Pfam" id="PF01510">
    <property type="entry name" value="Amidase_2"/>
    <property type="match status" value="1"/>
</dbReference>
<evidence type="ECO:0000313" key="8">
    <source>
        <dbReference type="Proteomes" id="UP000264960"/>
    </source>
</evidence>
<dbReference type="InterPro" id="IPR006619">
    <property type="entry name" value="PGRP_domain_met/bac"/>
</dbReference>
<dbReference type="Proteomes" id="UP000264960">
    <property type="component" value="Chromosome"/>
</dbReference>
<dbReference type="InterPro" id="IPR002477">
    <property type="entry name" value="Peptidoglycan-bd-like"/>
</dbReference>
<dbReference type="GO" id="GO:0008745">
    <property type="term" value="F:N-acetylmuramoyl-L-alanine amidase activity"/>
    <property type="evidence" value="ECO:0007669"/>
    <property type="project" value="InterPro"/>
</dbReference>
<dbReference type="SMART" id="SM00701">
    <property type="entry name" value="PGRP"/>
    <property type="match status" value="1"/>
</dbReference>
<dbReference type="Gene3D" id="3.40.80.10">
    <property type="entry name" value="Peptidoglycan recognition protein-like"/>
    <property type="match status" value="1"/>
</dbReference>
<sequence>MVALFNSIKRMGRTQMNFKKISKLVDLRGKTKSKGRYSNVSVNAKTDIAVHHSLTKTGNSAAFANYHVGNHGWPGVAYHFVILKDGTIEWNHDLGIKSYHVGNSNSFAIGICLVGDFRSEKPTTAQETNFRALVTALKKDMPNYKRTRGHNEFPGYSWKACPVFDYKAVLAGTVKQTTKAQPVKSSPSKSTTKPKTTSKKIYNLPTGILKVTKPLTKGAGVKAVQEALAALFFYPDKGAKNNGIDGYYGPKTADAVKRFQLMHGLAADGIYGPKTKAALEKLLK</sequence>